<dbReference type="InterPro" id="IPR018682">
    <property type="entry name" value="DUF2167_membr"/>
</dbReference>
<keyword evidence="3" id="KW-0732">Signal</keyword>
<keyword evidence="2" id="KW-0812">Transmembrane</keyword>
<accession>A0A2D1R4E7</accession>
<organism evidence="4 5">
    <name type="scientific">Sphingobium yanoikuyae</name>
    <name type="common">Sphingomonas yanoikuyae</name>
    <dbReference type="NCBI Taxonomy" id="13690"/>
    <lineage>
        <taxon>Bacteria</taxon>
        <taxon>Pseudomonadati</taxon>
        <taxon>Pseudomonadota</taxon>
        <taxon>Alphaproteobacteria</taxon>
        <taxon>Sphingomonadales</taxon>
        <taxon>Sphingomonadaceae</taxon>
        <taxon>Sphingobium</taxon>
    </lineage>
</organism>
<dbReference type="Proteomes" id="UP000037029">
    <property type="component" value="Chromosome"/>
</dbReference>
<reference evidence="4 5" key="1">
    <citation type="submission" date="2017-04" db="EMBL/GenBank/DDBJ databases">
        <title>Characterization, genome and methylation analysis of a phthalic acid esters degrading strain Sphingobium yanoikuyae SHJ.</title>
        <authorList>
            <person name="Feng L."/>
        </authorList>
    </citation>
    <scope>NUCLEOTIDE SEQUENCE [LARGE SCALE GENOMIC DNA]</scope>
    <source>
        <strain evidence="4 5">SHJ</strain>
    </source>
</reference>
<evidence type="ECO:0000256" key="2">
    <source>
        <dbReference type="SAM" id="Phobius"/>
    </source>
</evidence>
<proteinExistence type="predicted"/>
<feature type="region of interest" description="Disordered" evidence="1">
    <location>
        <begin position="311"/>
        <end position="335"/>
    </location>
</feature>
<evidence type="ECO:0000256" key="3">
    <source>
        <dbReference type="SAM" id="SignalP"/>
    </source>
</evidence>
<evidence type="ECO:0000313" key="4">
    <source>
        <dbReference type="EMBL" id="ATP19742.1"/>
    </source>
</evidence>
<dbReference type="AlphaFoldDB" id="A0A2D1R4E7"/>
<keyword evidence="2" id="KW-0472">Membrane</keyword>
<evidence type="ECO:0000313" key="5">
    <source>
        <dbReference type="Proteomes" id="UP000037029"/>
    </source>
</evidence>
<dbReference type="Pfam" id="PF09935">
    <property type="entry name" value="DUF2167"/>
    <property type="match status" value="1"/>
</dbReference>
<sequence>MKKMWSAIGAMLLIGAMPVAVFAQSDQPAGPAASAEQRAYEAKMKAVLAKQRPQNGDITLTEAKAVLHLGQDYYYLDAAQAREVIVDMWGNPSAQADGVLGLVFPAGKTFVDDDAWGAVITYEQSGYVKDDDAASTDYDALMADMKSGEEERNKERADAGYRAIQLVGWAERPAYDKAHHSVIWARDMRFGNTQEDTLNYDVRLLGRYGVLSLNMVSTMSQLPSVKAAAAKFGASVSYDAGARYADYVPNVDKVAEYGIGGMIAAGAGLLAAKKLGLIALIVAFGKKLLIPIILVFGGGWRWIKRRLGKGEEEEVAPLEPESVAADAPEEESAPR</sequence>
<feature type="chain" id="PRO_5013763316" evidence="3">
    <location>
        <begin position="24"/>
        <end position="335"/>
    </location>
</feature>
<dbReference type="RefSeq" id="WP_048937186.1">
    <property type="nucleotide sequence ID" value="NZ_CP020925.1"/>
</dbReference>
<evidence type="ECO:0000256" key="1">
    <source>
        <dbReference type="SAM" id="MobiDB-lite"/>
    </source>
</evidence>
<feature type="transmembrane region" description="Helical" evidence="2">
    <location>
        <begin position="275"/>
        <end position="296"/>
    </location>
</feature>
<name>A0A2D1R4E7_SPHYA</name>
<keyword evidence="2" id="KW-1133">Transmembrane helix</keyword>
<feature type="signal peptide" evidence="3">
    <location>
        <begin position="1"/>
        <end position="23"/>
    </location>
</feature>
<dbReference type="EMBL" id="CP020925">
    <property type="protein sequence ID" value="ATP19742.1"/>
    <property type="molecule type" value="Genomic_DNA"/>
</dbReference>
<protein>
    <submittedName>
        <fullName evidence="4">DUF2167 domain-containing protein</fullName>
    </submittedName>
</protein>
<gene>
    <name evidence="4" type="ORF">BV87_15960</name>
</gene>